<dbReference type="Pfam" id="PF00089">
    <property type="entry name" value="Trypsin"/>
    <property type="match status" value="1"/>
</dbReference>
<dbReference type="PANTHER" id="PTHR15462">
    <property type="entry name" value="SERINE PROTEASE"/>
    <property type="match status" value="1"/>
</dbReference>
<proteinExistence type="predicted"/>
<dbReference type="Proteomes" id="UP000239187">
    <property type="component" value="Chromosome"/>
</dbReference>
<keyword evidence="3" id="KW-0645">Protease</keyword>
<keyword evidence="1" id="KW-0732">Signal</keyword>
<organism evidence="3 4">
    <name type="scientific">Arthrobacter agilis</name>
    <dbReference type="NCBI Taxonomy" id="37921"/>
    <lineage>
        <taxon>Bacteria</taxon>
        <taxon>Bacillati</taxon>
        <taxon>Actinomycetota</taxon>
        <taxon>Actinomycetes</taxon>
        <taxon>Micrococcales</taxon>
        <taxon>Micrococcaceae</taxon>
        <taxon>Arthrobacter</taxon>
    </lineage>
</organism>
<dbReference type="SUPFAM" id="SSF50494">
    <property type="entry name" value="Trypsin-like serine proteases"/>
    <property type="match status" value="1"/>
</dbReference>
<feature type="domain" description="Peptidase S1" evidence="2">
    <location>
        <begin position="67"/>
        <end position="237"/>
    </location>
</feature>
<dbReference type="AlphaFoldDB" id="A0A2L0UGP9"/>
<evidence type="ECO:0000313" key="3">
    <source>
        <dbReference type="EMBL" id="AUZ88420.1"/>
    </source>
</evidence>
<dbReference type="EMBL" id="CP024915">
    <property type="protein sequence ID" value="AUZ88420.1"/>
    <property type="molecule type" value="Genomic_DNA"/>
</dbReference>
<reference evidence="3 4" key="1">
    <citation type="submission" date="2017-11" db="EMBL/GenBank/DDBJ databases">
        <title>Draft genome of Arthrobacter agilis strain UMCV2, a plant growth-promoting rhizobacterium and biocontrol capacity of phytopathogenic fungi.</title>
        <authorList>
            <person name="Martinez-Camara R."/>
            <person name="Santoyo G."/>
            <person name="Moreno-Hagelsieb G."/>
            <person name="Valencia-Cantero E."/>
        </authorList>
    </citation>
    <scope>NUCLEOTIDE SEQUENCE [LARGE SCALE GENOMIC DNA]</scope>
    <source>
        <strain evidence="3 4">UMCV2</strain>
    </source>
</reference>
<dbReference type="GO" id="GO:0006508">
    <property type="term" value="P:proteolysis"/>
    <property type="evidence" value="ECO:0007669"/>
    <property type="project" value="UniProtKB-KW"/>
</dbReference>
<gene>
    <name evidence="3" type="ORF">CVO76_12825</name>
</gene>
<accession>A0A2L0UGP9</accession>
<evidence type="ECO:0000256" key="1">
    <source>
        <dbReference type="ARBA" id="ARBA00022729"/>
    </source>
</evidence>
<feature type="non-terminal residue" evidence="3">
    <location>
        <position position="1"/>
    </location>
</feature>
<dbReference type="InterPro" id="IPR050966">
    <property type="entry name" value="Glutamyl_endopeptidase"/>
</dbReference>
<dbReference type="GO" id="GO:0004252">
    <property type="term" value="F:serine-type endopeptidase activity"/>
    <property type="evidence" value="ECO:0007669"/>
    <property type="project" value="InterPro"/>
</dbReference>
<evidence type="ECO:0000259" key="2">
    <source>
        <dbReference type="Pfam" id="PF00089"/>
    </source>
</evidence>
<evidence type="ECO:0000313" key="4">
    <source>
        <dbReference type="Proteomes" id="UP000239187"/>
    </source>
</evidence>
<dbReference type="RefSeq" id="WP_244185961.1">
    <property type="nucleotide sequence ID" value="NZ_CP024915.1"/>
</dbReference>
<protein>
    <submittedName>
        <fullName evidence="3">Serine protease</fullName>
    </submittedName>
</protein>
<sequence>DWVAVAPTPVLAPVVEPTRLVRRNGAKVRPEWVIEGDGRSAYYPNAYPFSVVGRIFVWTDAAAPNWTWWGTASLIGARSILTASHVVPWGSANWKALFVPAFYDGASIHGAWAASWVTGAHGYSSHAQGDDMAVMRLDVALGSSLGWFGFRTYNPGWEDQSVWTLPGYPWDKDGGNRPWLFLNFPIIDDDNDGAGVELEYRADTEGGQSGAPVFGWFGGSPDIVGTHSGGEDNFGEPRQNVAAGGNALTNLLHWARNTWP</sequence>
<dbReference type="InterPro" id="IPR043504">
    <property type="entry name" value="Peptidase_S1_PA_chymotrypsin"/>
</dbReference>
<keyword evidence="3" id="KW-0378">Hydrolase</keyword>
<dbReference type="InterPro" id="IPR001254">
    <property type="entry name" value="Trypsin_dom"/>
</dbReference>
<dbReference type="PANTHER" id="PTHR15462:SF8">
    <property type="entry name" value="SERINE PROTEASE"/>
    <property type="match status" value="1"/>
</dbReference>
<dbReference type="InterPro" id="IPR009003">
    <property type="entry name" value="Peptidase_S1_PA"/>
</dbReference>
<dbReference type="Gene3D" id="2.40.10.10">
    <property type="entry name" value="Trypsin-like serine proteases"/>
    <property type="match status" value="2"/>
</dbReference>
<name>A0A2L0UGP9_9MICC</name>